<dbReference type="STRING" id="415426.Hbut_0532"/>
<dbReference type="Proteomes" id="UP000002593">
    <property type="component" value="Chromosome"/>
</dbReference>
<dbReference type="InterPro" id="IPR005823">
    <property type="entry name" value="Ribosomal_uL13_bac-type"/>
</dbReference>
<dbReference type="CDD" id="cd00392">
    <property type="entry name" value="Ribosomal_L13"/>
    <property type="match status" value="1"/>
</dbReference>
<dbReference type="OrthoDB" id="7668at2157"/>
<dbReference type="HOGENOM" id="CLU_076922_1_0_2"/>
<keyword evidence="2 4" id="KW-0689">Ribosomal protein</keyword>
<dbReference type="PANTHER" id="PTHR11545:SF3">
    <property type="entry name" value="LARGE RIBOSOMAL SUBUNIT PROTEIN UL13"/>
    <property type="match status" value="1"/>
</dbReference>
<dbReference type="EMBL" id="CP000493">
    <property type="protein sequence ID" value="ABM80392.1"/>
    <property type="molecule type" value="Genomic_DNA"/>
</dbReference>
<dbReference type="eggNOG" id="arCOG04242">
    <property type="taxonomic scope" value="Archaea"/>
</dbReference>
<dbReference type="NCBIfam" id="TIGR01077">
    <property type="entry name" value="L13_A_E"/>
    <property type="match status" value="1"/>
</dbReference>
<dbReference type="KEGG" id="hbu:Hbut_0532"/>
<organism evidence="6 7">
    <name type="scientific">Hyperthermus butylicus (strain DSM 5456 / JCM 9403 / PLM1-5)</name>
    <dbReference type="NCBI Taxonomy" id="415426"/>
    <lineage>
        <taxon>Archaea</taxon>
        <taxon>Thermoproteota</taxon>
        <taxon>Thermoprotei</taxon>
        <taxon>Desulfurococcales</taxon>
        <taxon>Pyrodictiaceae</taxon>
        <taxon>Hyperthermus</taxon>
    </lineage>
</organism>
<proteinExistence type="inferred from homology"/>
<comment type="function">
    <text evidence="4">This protein is one of the early assembly proteins of the 50S ribosomal subunit, although it is not seen to bind rRNA by itself. It is important during the early stages of 50S assembly.</text>
</comment>
<accession>A2BK81</accession>
<evidence type="ECO:0000256" key="1">
    <source>
        <dbReference type="ARBA" id="ARBA00006227"/>
    </source>
</evidence>
<comment type="similarity">
    <text evidence="1 4 5">Belongs to the universal ribosomal protein uL13 family.</text>
</comment>
<evidence type="ECO:0000256" key="5">
    <source>
        <dbReference type="RuleBase" id="RU003877"/>
    </source>
</evidence>
<dbReference type="Gene3D" id="3.90.1180.10">
    <property type="entry name" value="Ribosomal protein L13"/>
    <property type="match status" value="1"/>
</dbReference>
<dbReference type="InterPro" id="IPR023563">
    <property type="entry name" value="Ribosomal_uL13_CS"/>
</dbReference>
<dbReference type="GO" id="GO:0003735">
    <property type="term" value="F:structural constituent of ribosome"/>
    <property type="evidence" value="ECO:0007669"/>
    <property type="project" value="UniProtKB-UniRule"/>
</dbReference>
<dbReference type="PANTHER" id="PTHR11545">
    <property type="entry name" value="RIBOSOMAL PROTEIN L13"/>
    <property type="match status" value="1"/>
</dbReference>
<sequence length="161" mass="18525">MGTVKVVAPKPPERVLYVDATDQVLGRMAAEVAKKLLEGYRVYIVNAEKAVISGDPLMVFRGYRIWWEIKVHVNPYKWGPHRPRSPIAIVKKAVYGMLPKNKQKGREAMRRLKVYIGVPEELKNKQFIRFGFADARRLGHKFIRVGELAQRLGWKGVRSRS</sequence>
<keyword evidence="3 4" id="KW-0687">Ribonucleoprotein</keyword>
<dbReference type="Pfam" id="PF00572">
    <property type="entry name" value="Ribosomal_L13"/>
    <property type="match status" value="1"/>
</dbReference>
<dbReference type="InterPro" id="IPR005822">
    <property type="entry name" value="Ribosomal_uL13"/>
</dbReference>
<dbReference type="GO" id="GO:0017148">
    <property type="term" value="P:negative regulation of translation"/>
    <property type="evidence" value="ECO:0007669"/>
    <property type="project" value="TreeGrafter"/>
</dbReference>
<reference evidence="6 7" key="1">
    <citation type="journal article" date="2007" name="Archaea">
        <title>The genome of Hyperthermus butylicus: a sulfur-reducing, peptide fermenting, neutrophilic Crenarchaeote growing up to 108 degrees C.</title>
        <authorList>
            <person name="Brugger K."/>
            <person name="Chen L."/>
            <person name="Stark M."/>
            <person name="Zibat A."/>
            <person name="Redder P."/>
            <person name="Ruepp A."/>
            <person name="Awayez M."/>
            <person name="She Q."/>
            <person name="Garrett R.A."/>
            <person name="Klenk H.P."/>
        </authorList>
    </citation>
    <scope>NUCLEOTIDE SEQUENCE [LARGE SCALE GENOMIC DNA]</scope>
    <source>
        <strain evidence="7">DSM 5456 / JCM 9403 / PLM1-5</strain>
    </source>
</reference>
<dbReference type="SUPFAM" id="SSF52161">
    <property type="entry name" value="Ribosomal protein L13"/>
    <property type="match status" value="1"/>
</dbReference>
<evidence type="ECO:0000256" key="3">
    <source>
        <dbReference type="ARBA" id="ARBA00023274"/>
    </source>
</evidence>
<comment type="subunit">
    <text evidence="4">Part of the 50S ribosomal subunit.</text>
</comment>
<dbReference type="InterPro" id="IPR036899">
    <property type="entry name" value="Ribosomal_uL13_sf"/>
</dbReference>
<dbReference type="RefSeq" id="WP_011821710.1">
    <property type="nucleotide sequence ID" value="NC_008818.1"/>
</dbReference>
<dbReference type="NCBIfam" id="NF005004">
    <property type="entry name" value="PRK06394.1"/>
    <property type="match status" value="1"/>
</dbReference>
<protein>
    <recommendedName>
        <fullName evidence="4">Large ribosomal subunit protein uL13</fullName>
    </recommendedName>
</protein>
<evidence type="ECO:0000313" key="7">
    <source>
        <dbReference type="Proteomes" id="UP000002593"/>
    </source>
</evidence>
<evidence type="ECO:0000313" key="6">
    <source>
        <dbReference type="EMBL" id="ABM80392.1"/>
    </source>
</evidence>
<name>A2BK81_HYPBU</name>
<dbReference type="AlphaFoldDB" id="A2BK81"/>
<dbReference type="GO" id="GO:0003729">
    <property type="term" value="F:mRNA binding"/>
    <property type="evidence" value="ECO:0007669"/>
    <property type="project" value="TreeGrafter"/>
</dbReference>
<evidence type="ECO:0000256" key="2">
    <source>
        <dbReference type="ARBA" id="ARBA00022980"/>
    </source>
</evidence>
<dbReference type="PIRSF" id="PIRSF002181">
    <property type="entry name" value="Ribosomal_L13"/>
    <property type="match status" value="1"/>
</dbReference>
<dbReference type="GO" id="GO:0006412">
    <property type="term" value="P:translation"/>
    <property type="evidence" value="ECO:0007669"/>
    <property type="project" value="UniProtKB-UniRule"/>
</dbReference>
<dbReference type="GeneID" id="4782420"/>
<dbReference type="GO" id="GO:0022625">
    <property type="term" value="C:cytosolic large ribosomal subunit"/>
    <property type="evidence" value="ECO:0007669"/>
    <property type="project" value="UniProtKB-UniRule"/>
</dbReference>
<dbReference type="InterPro" id="IPR005755">
    <property type="entry name" value="Ribosomal_uL13_euk/arc"/>
</dbReference>
<dbReference type="HAMAP" id="MF_01366">
    <property type="entry name" value="Ribosomal_uL13"/>
    <property type="match status" value="1"/>
</dbReference>
<keyword evidence="7" id="KW-1185">Reference proteome</keyword>
<dbReference type="PROSITE" id="PS00783">
    <property type="entry name" value="RIBOSOMAL_L13"/>
    <property type="match status" value="1"/>
</dbReference>
<dbReference type="EnsemblBacteria" id="ABM80392">
    <property type="protein sequence ID" value="ABM80392"/>
    <property type="gene ID" value="Hbut_0532"/>
</dbReference>
<evidence type="ECO:0000256" key="4">
    <source>
        <dbReference type="HAMAP-Rule" id="MF_01366"/>
    </source>
</evidence>
<gene>
    <name evidence="4" type="primary">rpl13</name>
    <name evidence="6" type="ordered locus">Hbut_0532</name>
</gene>